<organism evidence="2 3">
    <name type="scientific">Coniochaeta hoffmannii</name>
    <dbReference type="NCBI Taxonomy" id="91930"/>
    <lineage>
        <taxon>Eukaryota</taxon>
        <taxon>Fungi</taxon>
        <taxon>Dikarya</taxon>
        <taxon>Ascomycota</taxon>
        <taxon>Pezizomycotina</taxon>
        <taxon>Sordariomycetes</taxon>
        <taxon>Sordariomycetidae</taxon>
        <taxon>Coniochaetales</taxon>
        <taxon>Coniochaetaceae</taxon>
        <taxon>Coniochaeta</taxon>
    </lineage>
</organism>
<feature type="region of interest" description="Disordered" evidence="1">
    <location>
        <begin position="1"/>
        <end position="98"/>
    </location>
</feature>
<accession>A0AA38RY61</accession>
<comment type="caution">
    <text evidence="2">The sequence shown here is derived from an EMBL/GenBank/DDBJ whole genome shotgun (WGS) entry which is preliminary data.</text>
</comment>
<gene>
    <name evidence="2" type="ORF">NKR19_g1617</name>
</gene>
<evidence type="ECO:0000313" key="3">
    <source>
        <dbReference type="Proteomes" id="UP001174691"/>
    </source>
</evidence>
<evidence type="ECO:0000256" key="1">
    <source>
        <dbReference type="SAM" id="MobiDB-lite"/>
    </source>
</evidence>
<sequence length="98" mass="10544">MASDSDEPANPERKITMKATINTTAPAKKSARRTKMPRQANTLDSYVGSYFTRAPADAAGPGQNEPQPADVVEQPGKEFEGKEGKEGQEGEEGNQHRG</sequence>
<keyword evidence="3" id="KW-1185">Reference proteome</keyword>
<reference evidence="2" key="1">
    <citation type="submission" date="2022-07" db="EMBL/GenBank/DDBJ databases">
        <title>Fungi with potential for degradation of polypropylene.</title>
        <authorList>
            <person name="Gostincar C."/>
        </authorList>
    </citation>
    <scope>NUCLEOTIDE SEQUENCE</scope>
    <source>
        <strain evidence="2">EXF-13287</strain>
    </source>
</reference>
<name>A0AA38RY61_9PEZI</name>
<dbReference type="AlphaFoldDB" id="A0AA38RY61"/>
<proteinExistence type="predicted"/>
<dbReference type="EMBL" id="JANBVN010000015">
    <property type="protein sequence ID" value="KAJ9162104.1"/>
    <property type="molecule type" value="Genomic_DNA"/>
</dbReference>
<protein>
    <submittedName>
        <fullName evidence="2">Uncharacterized protein</fullName>
    </submittedName>
</protein>
<feature type="compositionally biased region" description="Basic and acidic residues" evidence="1">
    <location>
        <begin position="75"/>
        <end position="98"/>
    </location>
</feature>
<evidence type="ECO:0000313" key="2">
    <source>
        <dbReference type="EMBL" id="KAJ9162104.1"/>
    </source>
</evidence>
<dbReference type="Proteomes" id="UP001174691">
    <property type="component" value="Unassembled WGS sequence"/>
</dbReference>